<sequence>MGLSTLHARRFFEILRVICASFLEHRLICVSFGSSDRYVHPFGAPTDMCVLRKHRVICASFGSTRLMCVGYPSIVRVWQGADRRGARRMHEGHMDASGLLYASADAKNKLGGSNGLARKKNWLSGSARLESRRGAAWLQQTREAAQLGRTLCRHGLATAPDLTFVDGSERQTRDRGGKDEDPPMLDRSMNDWRLDKKGKDANEVERDWLPGRWRQAATDW</sequence>
<protein>
    <submittedName>
        <fullName evidence="2">Uncharacterized protein</fullName>
    </submittedName>
</protein>
<evidence type="ECO:0000256" key="1">
    <source>
        <dbReference type="SAM" id="MobiDB-lite"/>
    </source>
</evidence>
<dbReference type="AlphaFoldDB" id="A0A5A7V6X6"/>
<dbReference type="Proteomes" id="UP000321393">
    <property type="component" value="Unassembled WGS sequence"/>
</dbReference>
<feature type="compositionally biased region" description="Basic and acidic residues" evidence="1">
    <location>
        <begin position="167"/>
        <end position="181"/>
    </location>
</feature>
<evidence type="ECO:0000313" key="3">
    <source>
        <dbReference type="Proteomes" id="UP000321393"/>
    </source>
</evidence>
<gene>
    <name evidence="2" type="ORF">E6C27_scaffold89G005600</name>
</gene>
<name>A0A5A7V6X6_CUCMM</name>
<comment type="caution">
    <text evidence="2">The sequence shown here is derived from an EMBL/GenBank/DDBJ whole genome shotgun (WGS) entry which is preliminary data.</text>
</comment>
<feature type="region of interest" description="Disordered" evidence="1">
    <location>
        <begin position="163"/>
        <end position="204"/>
    </location>
</feature>
<feature type="compositionally biased region" description="Basic and acidic residues" evidence="1">
    <location>
        <begin position="188"/>
        <end position="204"/>
    </location>
</feature>
<dbReference type="EMBL" id="SSTE01004728">
    <property type="protein sequence ID" value="KAA0062176.1"/>
    <property type="molecule type" value="Genomic_DNA"/>
</dbReference>
<reference evidence="2 3" key="1">
    <citation type="submission" date="2019-08" db="EMBL/GenBank/DDBJ databases">
        <title>Draft genome sequences of two oriental melons (Cucumis melo L. var makuwa).</title>
        <authorList>
            <person name="Kwon S.-Y."/>
        </authorList>
    </citation>
    <scope>NUCLEOTIDE SEQUENCE [LARGE SCALE GENOMIC DNA]</scope>
    <source>
        <strain evidence="3">cv. SW 3</strain>
        <tissue evidence="2">Leaf</tissue>
    </source>
</reference>
<evidence type="ECO:0000313" key="2">
    <source>
        <dbReference type="EMBL" id="KAA0062176.1"/>
    </source>
</evidence>
<organism evidence="2 3">
    <name type="scientific">Cucumis melo var. makuwa</name>
    <name type="common">Oriental melon</name>
    <dbReference type="NCBI Taxonomy" id="1194695"/>
    <lineage>
        <taxon>Eukaryota</taxon>
        <taxon>Viridiplantae</taxon>
        <taxon>Streptophyta</taxon>
        <taxon>Embryophyta</taxon>
        <taxon>Tracheophyta</taxon>
        <taxon>Spermatophyta</taxon>
        <taxon>Magnoliopsida</taxon>
        <taxon>eudicotyledons</taxon>
        <taxon>Gunneridae</taxon>
        <taxon>Pentapetalae</taxon>
        <taxon>rosids</taxon>
        <taxon>fabids</taxon>
        <taxon>Cucurbitales</taxon>
        <taxon>Cucurbitaceae</taxon>
        <taxon>Benincaseae</taxon>
        <taxon>Cucumis</taxon>
    </lineage>
</organism>
<accession>A0A5A7V6X6</accession>
<proteinExistence type="predicted"/>